<keyword evidence="2" id="KW-0813">Transport</keyword>
<keyword evidence="2" id="KW-0653">Protein transport</keyword>
<evidence type="ECO:0000256" key="1">
    <source>
        <dbReference type="ARBA" id="ARBA00022490"/>
    </source>
</evidence>
<comment type="caution">
    <text evidence="4">The sequence shown here is derived from an EMBL/GenBank/DDBJ whole genome shotgun (WGS) entry which is preliminary data.</text>
</comment>
<reference evidence="4 5" key="1">
    <citation type="journal article" date="2007" name="Proc. Natl. Acad. Sci. U.S.A.">
        <title>Dandruff-associated Malassezia genomes reveal convergent and divergent virulence traits shared with plant and human fungal pathogens.</title>
        <authorList>
            <person name="Xu J."/>
            <person name="Saunders C.W."/>
            <person name="Hu P."/>
            <person name="Grant R.A."/>
            <person name="Boekhout T."/>
            <person name="Kuramae E.E."/>
            <person name="Kronstad J.W."/>
            <person name="Deangelis Y.M."/>
            <person name="Reeder N.L."/>
            <person name="Johnstone K.R."/>
            <person name="Leland M."/>
            <person name="Fieno A.M."/>
            <person name="Begley W.M."/>
            <person name="Sun Y."/>
            <person name="Lacey M.P."/>
            <person name="Chaudhary T."/>
            <person name="Keough T."/>
            <person name="Chu L."/>
            <person name="Sears R."/>
            <person name="Yuan B."/>
            <person name="Dawson T.L.Jr."/>
        </authorList>
    </citation>
    <scope>NUCLEOTIDE SEQUENCE [LARGE SCALE GENOMIC DNA]</scope>
    <source>
        <strain evidence="5">ATCC MYA-4612 / CBS 7966</strain>
    </source>
</reference>
<evidence type="ECO:0000313" key="4">
    <source>
        <dbReference type="EMBL" id="EDP44779.1"/>
    </source>
</evidence>
<dbReference type="RefSeq" id="XP_001731993.1">
    <property type="nucleotide sequence ID" value="XM_001731941.1"/>
</dbReference>
<dbReference type="InterPro" id="IPR018222">
    <property type="entry name" value="Nuclear_transport_factor_2_euk"/>
</dbReference>
<sequence length="147" mass="16757">MEAVAQQFTDFYYSTFDTDRSQLGSLYRPHSMLTFEGAQTQGAQAIVEKLVSLPFQKVQHKVDTRDAQPTGDGQSLVVLVTGMLLVDDGQNPLKFSQSFTLLPEGGSFYVFNDIFRCKVDVKIVCWSRSSMRHWAFVEDFFRESYTT</sequence>
<keyword evidence="1 2" id="KW-0963">Cytoplasm</keyword>
<evidence type="ECO:0000313" key="5">
    <source>
        <dbReference type="Proteomes" id="UP000008837"/>
    </source>
</evidence>
<dbReference type="EMBL" id="AAYY01000003">
    <property type="protein sequence ID" value="EDP44779.1"/>
    <property type="molecule type" value="Genomic_DNA"/>
</dbReference>
<dbReference type="Pfam" id="PF02136">
    <property type="entry name" value="NTF2"/>
    <property type="match status" value="1"/>
</dbReference>
<dbReference type="GeneID" id="5856298"/>
<dbReference type="PANTHER" id="PTHR12612">
    <property type="entry name" value="NUCLEAR TRANSPORT FACTOR 2"/>
    <property type="match status" value="1"/>
</dbReference>
<dbReference type="SUPFAM" id="SSF54427">
    <property type="entry name" value="NTF2-like"/>
    <property type="match status" value="1"/>
</dbReference>
<dbReference type="OMA" id="QFVEYYY"/>
<dbReference type="PROSITE" id="PS50177">
    <property type="entry name" value="NTF2_DOMAIN"/>
    <property type="match status" value="1"/>
</dbReference>
<dbReference type="GO" id="GO:0006606">
    <property type="term" value="P:protein import into nucleus"/>
    <property type="evidence" value="ECO:0007669"/>
    <property type="project" value="UniProtKB-ARBA"/>
</dbReference>
<dbReference type="OrthoDB" id="6507044at2759"/>
<protein>
    <recommendedName>
        <fullName evidence="2">NTF2-related export protein</fullName>
    </recommendedName>
</protein>
<evidence type="ECO:0000256" key="2">
    <source>
        <dbReference type="RuleBase" id="RU369002"/>
    </source>
</evidence>
<dbReference type="InterPro" id="IPR032710">
    <property type="entry name" value="NTF2-like_dom_sf"/>
</dbReference>
<proteinExistence type="predicted"/>
<dbReference type="InterPro" id="IPR002075">
    <property type="entry name" value="NTF2_dom"/>
</dbReference>
<dbReference type="STRING" id="425265.A8PWY5"/>
<comment type="subcellular location">
    <subcellularLocation>
        <location evidence="2">Cytoplasm</location>
    </subcellularLocation>
    <subcellularLocation>
        <location evidence="2">Nucleus</location>
    </subcellularLocation>
</comment>
<name>A8PWY5_MALGO</name>
<keyword evidence="5" id="KW-1185">Reference proteome</keyword>
<keyword evidence="2" id="KW-0539">Nucleus</keyword>
<dbReference type="Proteomes" id="UP000008837">
    <property type="component" value="Unassembled WGS sequence"/>
</dbReference>
<dbReference type="InterPro" id="IPR045875">
    <property type="entry name" value="NTF2"/>
</dbReference>
<dbReference type="CDD" id="cd00780">
    <property type="entry name" value="NTF2"/>
    <property type="match status" value="1"/>
</dbReference>
<dbReference type="Gene3D" id="3.10.450.50">
    <property type="match status" value="1"/>
</dbReference>
<comment type="function">
    <text evidence="2">Has a role in nuclear-cytoplasmic transport of proteins and mRNAs.</text>
</comment>
<gene>
    <name evidence="4" type="ORF">MGL_1261</name>
</gene>
<dbReference type="FunFam" id="3.10.450.50:FF:000005">
    <property type="entry name" value="Nuclear transport factor 2"/>
    <property type="match status" value="1"/>
</dbReference>
<feature type="domain" description="NTF2" evidence="3">
    <location>
        <begin position="4"/>
        <end position="117"/>
    </location>
</feature>
<dbReference type="GO" id="GO:0005635">
    <property type="term" value="C:nuclear envelope"/>
    <property type="evidence" value="ECO:0007669"/>
    <property type="project" value="UniProtKB-ARBA"/>
</dbReference>
<organism evidence="4 5">
    <name type="scientific">Malassezia globosa (strain ATCC MYA-4612 / CBS 7966)</name>
    <name type="common">Dandruff-associated fungus</name>
    <dbReference type="NCBI Taxonomy" id="425265"/>
    <lineage>
        <taxon>Eukaryota</taxon>
        <taxon>Fungi</taxon>
        <taxon>Dikarya</taxon>
        <taxon>Basidiomycota</taxon>
        <taxon>Ustilaginomycotina</taxon>
        <taxon>Malasseziomycetes</taxon>
        <taxon>Malasseziales</taxon>
        <taxon>Malasseziaceae</taxon>
        <taxon>Malassezia</taxon>
    </lineage>
</organism>
<dbReference type="KEGG" id="mgl:MGL_1261"/>
<dbReference type="GO" id="GO:0051028">
    <property type="term" value="P:mRNA transport"/>
    <property type="evidence" value="ECO:0007669"/>
    <property type="project" value="UniProtKB-UniRule"/>
</dbReference>
<dbReference type="InParanoid" id="A8PWY5"/>
<dbReference type="VEuPathDB" id="FungiDB:MGL_1261"/>
<dbReference type="FunCoup" id="A8PWY5">
    <property type="interactions" value="601"/>
</dbReference>
<dbReference type="GO" id="GO:0005737">
    <property type="term" value="C:cytoplasm"/>
    <property type="evidence" value="ECO:0007669"/>
    <property type="project" value="UniProtKB-SubCell"/>
</dbReference>
<dbReference type="AlphaFoldDB" id="A8PWY5"/>
<evidence type="ECO:0000259" key="3">
    <source>
        <dbReference type="PROSITE" id="PS50177"/>
    </source>
</evidence>
<accession>A8PWY5</accession>